<name>A0A8T0DN48_9TREM</name>
<keyword evidence="2" id="KW-0863">Zinc-finger</keyword>
<feature type="domain" description="PWWP" evidence="5">
    <location>
        <begin position="951"/>
        <end position="1019"/>
    </location>
</feature>
<dbReference type="InterPro" id="IPR000313">
    <property type="entry name" value="PWWP_dom"/>
</dbReference>
<organism evidence="7 8">
    <name type="scientific">Paragonimus westermani</name>
    <dbReference type="NCBI Taxonomy" id="34504"/>
    <lineage>
        <taxon>Eukaryota</taxon>
        <taxon>Metazoa</taxon>
        <taxon>Spiralia</taxon>
        <taxon>Lophotrochozoa</taxon>
        <taxon>Platyhelminthes</taxon>
        <taxon>Trematoda</taxon>
        <taxon>Digenea</taxon>
        <taxon>Plagiorchiida</taxon>
        <taxon>Troglotremata</taxon>
        <taxon>Troglotrematidae</taxon>
        <taxon>Paragonimus</taxon>
    </lineage>
</organism>
<dbReference type="GO" id="GO:0005634">
    <property type="term" value="C:nucleus"/>
    <property type="evidence" value="ECO:0007669"/>
    <property type="project" value="TreeGrafter"/>
</dbReference>
<evidence type="ECO:0000259" key="6">
    <source>
        <dbReference type="PROSITE" id="PS51050"/>
    </source>
</evidence>
<reference evidence="7 8" key="1">
    <citation type="submission" date="2019-07" db="EMBL/GenBank/DDBJ databases">
        <title>Annotation for the trematode Paragonimus westermani.</title>
        <authorList>
            <person name="Choi Y.-J."/>
        </authorList>
    </citation>
    <scope>NUCLEOTIDE SEQUENCE [LARGE SCALE GENOMIC DNA]</scope>
    <source>
        <strain evidence="7">180907_Pwestermani</strain>
    </source>
</reference>
<feature type="domain" description="PWWP" evidence="5">
    <location>
        <begin position="420"/>
        <end position="485"/>
    </location>
</feature>
<evidence type="ECO:0000259" key="5">
    <source>
        <dbReference type="PROSITE" id="PS50812"/>
    </source>
</evidence>
<dbReference type="Gene3D" id="2.30.30.140">
    <property type="match status" value="2"/>
</dbReference>
<dbReference type="Pfam" id="PF00855">
    <property type="entry name" value="PWWP"/>
    <property type="match status" value="2"/>
</dbReference>
<dbReference type="EMBL" id="JTDF01003068">
    <property type="protein sequence ID" value="KAF8568147.1"/>
    <property type="molecule type" value="Genomic_DNA"/>
</dbReference>
<dbReference type="PANTHER" id="PTHR15999:SF2">
    <property type="entry name" value="ZINC FINGER CW-TYPE PWWP DOMAIN PROTEIN 1"/>
    <property type="match status" value="1"/>
</dbReference>
<evidence type="ECO:0000256" key="3">
    <source>
        <dbReference type="ARBA" id="ARBA00022833"/>
    </source>
</evidence>
<dbReference type="GO" id="GO:0008270">
    <property type="term" value="F:zinc ion binding"/>
    <property type="evidence" value="ECO:0007669"/>
    <property type="project" value="UniProtKB-KW"/>
</dbReference>
<feature type="domain" description="CW-type" evidence="6">
    <location>
        <begin position="346"/>
        <end position="404"/>
    </location>
</feature>
<dbReference type="OrthoDB" id="5964980at2759"/>
<dbReference type="InterPro" id="IPR011124">
    <property type="entry name" value="Znf_CW"/>
</dbReference>
<dbReference type="PANTHER" id="PTHR15999">
    <property type="entry name" value="ZINC FINGER CW-TYPE PWWP DOMAIN PROTEIN 1"/>
    <property type="match status" value="1"/>
</dbReference>
<gene>
    <name evidence="7" type="ORF">P879_01459</name>
</gene>
<dbReference type="SUPFAM" id="SSF63748">
    <property type="entry name" value="Tudor/PWWP/MBT"/>
    <property type="match status" value="2"/>
</dbReference>
<feature type="region of interest" description="Disordered" evidence="4">
    <location>
        <begin position="21"/>
        <end position="44"/>
    </location>
</feature>
<evidence type="ECO:0000313" key="8">
    <source>
        <dbReference type="Proteomes" id="UP000699462"/>
    </source>
</evidence>
<evidence type="ECO:0000256" key="1">
    <source>
        <dbReference type="ARBA" id="ARBA00022723"/>
    </source>
</evidence>
<dbReference type="AlphaFoldDB" id="A0A8T0DN48"/>
<dbReference type="PROSITE" id="PS51050">
    <property type="entry name" value="ZF_CW"/>
    <property type="match status" value="2"/>
</dbReference>
<dbReference type="SMART" id="SM00293">
    <property type="entry name" value="PWWP"/>
    <property type="match status" value="2"/>
</dbReference>
<dbReference type="InterPro" id="IPR042778">
    <property type="entry name" value="ZCWPW1/ZCWPW2"/>
</dbReference>
<evidence type="ECO:0000256" key="4">
    <source>
        <dbReference type="SAM" id="MobiDB-lite"/>
    </source>
</evidence>
<protein>
    <recommendedName>
        <fullName evidence="9">Zinc finger CW-type PWWP domain protein 1</fullName>
    </recommendedName>
</protein>
<comment type="caution">
    <text evidence="7">The sequence shown here is derived from an EMBL/GenBank/DDBJ whole genome shotgun (WGS) entry which is preliminary data.</text>
</comment>
<keyword evidence="8" id="KW-1185">Reference proteome</keyword>
<sequence length="1043" mass="116509">MLLKRLKKSTALISLLKDNTRKLEPPNLPTKNDPECANLSKPEERETEVVSSDCNLVTVNSAVDNVPNKPICSKRHIRSSSVVGHREPLVTGLPSLLQVNSKEFSQSSCQQDGLSGKEAAESKTEGTSLGKFIETTISQLEGKSVQQLYETYFSSVVSSSAGIDVGQLRTEGQAKWHSRSTKPSTYESSSCVTHKTDNIPHAAKLSASSVQCFGDSMNSAVDVDALVDAVLRNFEIMSLEDLFKYYFDGPIVEIPPELRAHICEESANPGQSNLVGTCEIVCTDKSVEETAMAREHSCSLVEEMTEALRLPREKARHLEPSIDKGCVQPQNEFSVSGYAPSIGISQDVPGTWVECVLCNKWRFLDEVTDPSVLDDAWHCGLQRRYNEGMESARNPCDEPQAELDDDEVENRKYVLTKFTAGSLIWAKLDGYPEWPAMVDCDATGRYAEYDQSTGEAFRYFVVFFDPKRVTRQCIRVTRIRRFTSAGDTDLNGVPNKYRKRFELAVAEAEKALGLSLQDRIFTYGYPYPEESSPSVIKRKKNSGSKVIPADNGALKVVPEADAMTTKVTITSGRPEDMPNLDVDVPVASRKTTGERLLVNMEPRIKRFNKTGIRKNFKPPRMNAVKTKPEENVPSERCVSGCSVSKPIMQTMHMSPTSMKPGNVGEQLKPTVQFVSAQLLSGKQNDAALDNRISLPSDATSFGNFEDTAIAQQRWSRDDHSLPLLNLIDDLRDQRLVLHSPQQAFEPVSSPVAFEQYAGGSETAKLSLDSKDTYATSGLQFDLLVDEVLRKIEKLTTKELAWRYFPELQYWLQVNAGPPQIPSHFKNNKPTNEFREAPRVLKQLAHEMKRRRTMGNHSAAHFSGPSNISSSCDSPNLPGTWVECSLCKKWRYLPHVHDPSQIVVDWHCGFSQDATGTTGVERVSLIQTACDRPQSPLPDVQEDDCIFTEFAVGSIVWAKLQGYPEWPAMVYYNEDGRYAEYDVNTRDVVHYHVVFLDPTRSTISRVRATKLRRFTPPAEGYMDKVVRVHATILCGTDEITTFSL</sequence>
<dbReference type="Gene3D" id="3.30.40.100">
    <property type="match status" value="2"/>
</dbReference>
<proteinExistence type="predicted"/>
<keyword evidence="1" id="KW-0479">Metal-binding</keyword>
<accession>A0A8T0DN48</accession>
<evidence type="ECO:0008006" key="9">
    <source>
        <dbReference type="Google" id="ProtNLM"/>
    </source>
</evidence>
<evidence type="ECO:0000256" key="2">
    <source>
        <dbReference type="ARBA" id="ARBA00022771"/>
    </source>
</evidence>
<feature type="domain" description="CW-type" evidence="6">
    <location>
        <begin position="874"/>
        <end position="937"/>
    </location>
</feature>
<evidence type="ECO:0000313" key="7">
    <source>
        <dbReference type="EMBL" id="KAF8568147.1"/>
    </source>
</evidence>
<feature type="region of interest" description="Disordered" evidence="4">
    <location>
        <begin position="618"/>
        <end position="637"/>
    </location>
</feature>
<dbReference type="PROSITE" id="PS50812">
    <property type="entry name" value="PWWP"/>
    <property type="match status" value="2"/>
</dbReference>
<keyword evidence="3" id="KW-0862">Zinc</keyword>
<dbReference type="Pfam" id="PF07496">
    <property type="entry name" value="zf-CW"/>
    <property type="match status" value="2"/>
</dbReference>
<dbReference type="Proteomes" id="UP000699462">
    <property type="component" value="Unassembled WGS sequence"/>
</dbReference>